<feature type="chain" id="PRO_5046132827" evidence="1">
    <location>
        <begin position="23"/>
        <end position="649"/>
    </location>
</feature>
<keyword evidence="3" id="KW-1185">Reference proteome</keyword>
<organism evidence="2 3">
    <name type="scientific">Alistipes ihumii AP11</name>
    <dbReference type="NCBI Taxonomy" id="1211813"/>
    <lineage>
        <taxon>Bacteria</taxon>
        <taxon>Pseudomonadati</taxon>
        <taxon>Bacteroidota</taxon>
        <taxon>Bacteroidia</taxon>
        <taxon>Bacteroidales</taxon>
        <taxon>Rikenellaceae</taxon>
        <taxon>Alistipes</taxon>
    </lineage>
</organism>
<dbReference type="RefSeq" id="WP_019245783.1">
    <property type="nucleotide sequence ID" value="NZ_CAPH01000009.1"/>
</dbReference>
<dbReference type="SUPFAM" id="SSF48208">
    <property type="entry name" value="Six-hairpin glycosidases"/>
    <property type="match status" value="1"/>
</dbReference>
<dbReference type="GeneID" id="82891987"/>
<proteinExistence type="predicted"/>
<evidence type="ECO:0000313" key="2">
    <source>
        <dbReference type="EMBL" id="UWN56895.1"/>
    </source>
</evidence>
<dbReference type="Proteomes" id="UP001059295">
    <property type="component" value="Chromosome"/>
</dbReference>
<protein>
    <submittedName>
        <fullName evidence="2">Uncharacterized protein</fullName>
    </submittedName>
</protein>
<feature type="signal peptide" evidence="1">
    <location>
        <begin position="1"/>
        <end position="22"/>
    </location>
</feature>
<reference evidence="2" key="1">
    <citation type="journal article" date="2022" name="Cell">
        <title>Design, construction, and in vivo augmentation of a complex gut microbiome.</title>
        <authorList>
            <person name="Cheng A.G."/>
            <person name="Ho P.Y."/>
            <person name="Aranda-Diaz A."/>
            <person name="Jain S."/>
            <person name="Yu F.B."/>
            <person name="Meng X."/>
            <person name="Wang M."/>
            <person name="Iakiviak M."/>
            <person name="Nagashima K."/>
            <person name="Zhao A."/>
            <person name="Murugkar P."/>
            <person name="Patil A."/>
            <person name="Atabakhsh K."/>
            <person name="Weakley A."/>
            <person name="Yan J."/>
            <person name="Brumbaugh A.R."/>
            <person name="Higginbottom S."/>
            <person name="Dimas A."/>
            <person name="Shiver A.L."/>
            <person name="Deutschbauer A."/>
            <person name="Neff N."/>
            <person name="Sonnenburg J.L."/>
            <person name="Huang K.C."/>
            <person name="Fischbach M.A."/>
        </authorList>
    </citation>
    <scope>NUCLEOTIDE SEQUENCE</scope>
    <source>
        <strain evidence="2">AP11</strain>
    </source>
</reference>
<dbReference type="InterPro" id="IPR012341">
    <property type="entry name" value="6hp_glycosidase-like_sf"/>
</dbReference>
<accession>A0ABY5UY75</accession>
<evidence type="ECO:0000313" key="3">
    <source>
        <dbReference type="Proteomes" id="UP001059295"/>
    </source>
</evidence>
<dbReference type="InterPro" id="IPR008928">
    <property type="entry name" value="6-hairpin_glycosidase_sf"/>
</dbReference>
<sequence>MKLFRHLLPVCLLLLGQAAAVASGDASGNADVPGIHAIGNGELCVYGRGADILQIFGPPYSSPSLLTLSLCDGLQVASEREAGSSVWNHRLRDGHGIAGRHTDFVADGSPVFVRLFRQKRPVRYRLGVELEERYRPFEESLSCAEDGLPVSWTDARSVFRVDLRAGVPFYSTYRSPAGYCYRLVTTGTVRLERSGENGRELTLTASPGEGALYVIAARSREELDRETARVASVSGLALLKTASRSASRPNVTASALSGERRREFLQAVDDAAALIRSQQSSEGSVLAGIIYHMGYVRDQYGVSRALLALGEWERARMILDFYWRVWQRSGLIHNAQAIGYPGIFHRHENDETEITGYLVVQAFDYYRKTRDTAFLREIMPMLEWATEAQQRNLIDGMLPFNGDETYIAGGVVPRQVMYHGSAEATLLFVEGSRRLIRFVREQGLWSAARIGALERDADECSERFRDNFCRDGHLYVNNPRRERKVAYPPTRPGVCLYPGHFDYFPETYHFKGCLYFCKDCMTKDHAAVELPEPELFSIPSANLFPVYIGSELFSESEKRAFLDDVIALYERTGKISGQDRILGYDFGMFLYALCETGHPLRDEVYDRMMSLRDGAGAWVEYYVDGRPSGCGCRPWESGINIEAAIRYAR</sequence>
<dbReference type="EMBL" id="CP102294">
    <property type="protein sequence ID" value="UWN56895.1"/>
    <property type="molecule type" value="Genomic_DNA"/>
</dbReference>
<dbReference type="Gene3D" id="1.50.10.10">
    <property type="match status" value="1"/>
</dbReference>
<gene>
    <name evidence="2" type="ORF">NQ491_09595</name>
</gene>
<keyword evidence="1" id="KW-0732">Signal</keyword>
<evidence type="ECO:0000256" key="1">
    <source>
        <dbReference type="SAM" id="SignalP"/>
    </source>
</evidence>
<name>A0ABY5UY75_9BACT</name>